<reference evidence="2 3" key="1">
    <citation type="journal article" date="2019" name="Commun. Biol.">
        <title>The bagworm genome reveals a unique fibroin gene that provides high tensile strength.</title>
        <authorList>
            <person name="Kono N."/>
            <person name="Nakamura H."/>
            <person name="Ohtoshi R."/>
            <person name="Tomita M."/>
            <person name="Numata K."/>
            <person name="Arakawa K."/>
        </authorList>
    </citation>
    <scope>NUCLEOTIDE SEQUENCE [LARGE SCALE GENOMIC DNA]</scope>
</reference>
<name>A0A4C1VVZ7_EUMVA</name>
<evidence type="ECO:0000313" key="2">
    <source>
        <dbReference type="EMBL" id="GBP42025.1"/>
    </source>
</evidence>
<protein>
    <submittedName>
        <fullName evidence="2">Uncharacterized protein</fullName>
    </submittedName>
</protein>
<feature type="compositionally biased region" description="Basic and acidic residues" evidence="1">
    <location>
        <begin position="42"/>
        <end position="55"/>
    </location>
</feature>
<feature type="region of interest" description="Disordered" evidence="1">
    <location>
        <begin position="1"/>
        <end position="26"/>
    </location>
</feature>
<gene>
    <name evidence="2" type="ORF">EVAR_95024_1</name>
</gene>
<sequence length="99" mass="10691">MEPKAEPGTEIRADPKSKPEPTNIEDKINSELWIRSYDRAKVGPKRGRPDEHIEGPRITGGSAFPGYGNENGKGEAWGIRTPGSENPAVVTVVAKTASH</sequence>
<dbReference type="EMBL" id="BGZK01000410">
    <property type="protein sequence ID" value="GBP42025.1"/>
    <property type="molecule type" value="Genomic_DNA"/>
</dbReference>
<feature type="region of interest" description="Disordered" evidence="1">
    <location>
        <begin position="42"/>
        <end position="84"/>
    </location>
</feature>
<dbReference type="AlphaFoldDB" id="A0A4C1VVZ7"/>
<evidence type="ECO:0000256" key="1">
    <source>
        <dbReference type="SAM" id="MobiDB-lite"/>
    </source>
</evidence>
<organism evidence="2 3">
    <name type="scientific">Eumeta variegata</name>
    <name type="common">Bagworm moth</name>
    <name type="synonym">Eumeta japonica</name>
    <dbReference type="NCBI Taxonomy" id="151549"/>
    <lineage>
        <taxon>Eukaryota</taxon>
        <taxon>Metazoa</taxon>
        <taxon>Ecdysozoa</taxon>
        <taxon>Arthropoda</taxon>
        <taxon>Hexapoda</taxon>
        <taxon>Insecta</taxon>
        <taxon>Pterygota</taxon>
        <taxon>Neoptera</taxon>
        <taxon>Endopterygota</taxon>
        <taxon>Lepidoptera</taxon>
        <taxon>Glossata</taxon>
        <taxon>Ditrysia</taxon>
        <taxon>Tineoidea</taxon>
        <taxon>Psychidae</taxon>
        <taxon>Oiketicinae</taxon>
        <taxon>Eumeta</taxon>
    </lineage>
</organism>
<evidence type="ECO:0000313" key="3">
    <source>
        <dbReference type="Proteomes" id="UP000299102"/>
    </source>
</evidence>
<accession>A0A4C1VVZ7</accession>
<comment type="caution">
    <text evidence="2">The sequence shown here is derived from an EMBL/GenBank/DDBJ whole genome shotgun (WGS) entry which is preliminary data.</text>
</comment>
<dbReference type="Proteomes" id="UP000299102">
    <property type="component" value="Unassembled WGS sequence"/>
</dbReference>
<proteinExistence type="predicted"/>
<keyword evidence="3" id="KW-1185">Reference proteome</keyword>